<protein>
    <submittedName>
        <fullName evidence="1">Acetyltransferase</fullName>
    </submittedName>
</protein>
<proteinExistence type="predicted"/>
<evidence type="ECO:0000313" key="1">
    <source>
        <dbReference type="EMBL" id="MDR9898274.1"/>
    </source>
</evidence>
<comment type="caution">
    <text evidence="1">The sequence shown here is derived from an EMBL/GenBank/DDBJ whole genome shotgun (WGS) entry which is preliminary data.</text>
</comment>
<gene>
    <name evidence="1" type="ORF">G7B40_027485</name>
</gene>
<dbReference type="EMBL" id="JAALHA020000017">
    <property type="protein sequence ID" value="MDR9898274.1"/>
    <property type="molecule type" value="Genomic_DNA"/>
</dbReference>
<reference evidence="2" key="1">
    <citation type="journal article" date="2021" name="Science">
        <title>Hunting the eagle killer: A cyanobacterial neurotoxin causes vacuolar myelinopathy.</title>
        <authorList>
            <person name="Breinlinger S."/>
            <person name="Phillips T.J."/>
            <person name="Haram B.N."/>
            <person name="Mares J."/>
            <person name="Martinez Yerena J.A."/>
            <person name="Hrouzek P."/>
            <person name="Sobotka R."/>
            <person name="Henderson W.M."/>
            <person name="Schmieder P."/>
            <person name="Williams S.M."/>
            <person name="Lauderdale J.D."/>
            <person name="Wilde H.D."/>
            <person name="Gerrin W."/>
            <person name="Kust A."/>
            <person name="Washington J.W."/>
            <person name="Wagner C."/>
            <person name="Geier B."/>
            <person name="Liebeke M."/>
            <person name="Enke H."/>
            <person name="Niedermeyer T.H.J."/>
            <person name="Wilde S.B."/>
        </authorList>
    </citation>
    <scope>NUCLEOTIDE SEQUENCE [LARGE SCALE GENOMIC DNA]</scope>
    <source>
        <strain evidence="2">Thurmond2011</strain>
    </source>
</reference>
<evidence type="ECO:0000313" key="2">
    <source>
        <dbReference type="Proteomes" id="UP000667802"/>
    </source>
</evidence>
<accession>A0AAP5IBS8</accession>
<sequence>DSYKKETLVFPSGENLPRCWIDANYRNATA</sequence>
<dbReference type="AlphaFoldDB" id="A0AAP5IBS8"/>
<feature type="non-terminal residue" evidence="1">
    <location>
        <position position="1"/>
    </location>
</feature>
<name>A0AAP5IBS8_9CYAN</name>
<organism evidence="1 2">
    <name type="scientific">Aetokthonos hydrillicola Thurmond2011</name>
    <dbReference type="NCBI Taxonomy" id="2712845"/>
    <lineage>
        <taxon>Bacteria</taxon>
        <taxon>Bacillati</taxon>
        <taxon>Cyanobacteriota</taxon>
        <taxon>Cyanophyceae</taxon>
        <taxon>Nostocales</taxon>
        <taxon>Hapalosiphonaceae</taxon>
        <taxon>Aetokthonos</taxon>
    </lineage>
</organism>
<dbReference type="Proteomes" id="UP000667802">
    <property type="component" value="Unassembled WGS sequence"/>
</dbReference>
<keyword evidence="2" id="KW-1185">Reference proteome</keyword>